<dbReference type="EMBL" id="VYZG01000120">
    <property type="protein sequence ID" value="NWQ74804.1"/>
    <property type="molecule type" value="Genomic_DNA"/>
</dbReference>
<dbReference type="PANTHER" id="PTHR17102:SF4">
    <property type="entry name" value="NEURONAL REGENERATION-RELATED PROTEIN"/>
    <property type="match status" value="1"/>
</dbReference>
<feature type="non-terminal residue" evidence="4">
    <location>
        <position position="1"/>
    </location>
</feature>
<sequence>QVYQRRLTIWVSQKIFPTSRGDGGFPKGSLPISKEINRKKESEAGGAGLVPVNGYGHHFTKIDYLYYF</sequence>
<evidence type="ECO:0000313" key="4">
    <source>
        <dbReference type="EMBL" id="NWQ74804.1"/>
    </source>
</evidence>
<dbReference type="GO" id="GO:0017015">
    <property type="term" value="P:regulation of transforming growth factor beta receptor signaling pathway"/>
    <property type="evidence" value="ECO:0007669"/>
    <property type="project" value="TreeGrafter"/>
</dbReference>
<evidence type="ECO:0000313" key="5">
    <source>
        <dbReference type="Proteomes" id="UP000530263"/>
    </source>
</evidence>
<dbReference type="AlphaFoldDB" id="A0A7K4RN14"/>
<dbReference type="GO" id="GO:0031103">
    <property type="term" value="P:axon regeneration"/>
    <property type="evidence" value="ECO:0007669"/>
    <property type="project" value="TreeGrafter"/>
</dbReference>
<dbReference type="GO" id="GO:0045664">
    <property type="term" value="P:regulation of neuron differentiation"/>
    <property type="evidence" value="ECO:0007669"/>
    <property type="project" value="TreeGrafter"/>
</dbReference>
<dbReference type="Proteomes" id="UP000530263">
    <property type="component" value="Unassembled WGS sequence"/>
</dbReference>
<name>A0A7K4RN14_COLPI</name>
<evidence type="ECO:0000256" key="2">
    <source>
        <dbReference type="ARBA" id="ARBA00031310"/>
    </source>
</evidence>
<organism evidence="4 5">
    <name type="scientific">Columbina picui</name>
    <name type="common">Picui ground-dove</name>
    <dbReference type="NCBI Taxonomy" id="115618"/>
    <lineage>
        <taxon>Eukaryota</taxon>
        <taxon>Metazoa</taxon>
        <taxon>Chordata</taxon>
        <taxon>Craniata</taxon>
        <taxon>Vertebrata</taxon>
        <taxon>Euteleostomi</taxon>
        <taxon>Archelosauria</taxon>
        <taxon>Archosauria</taxon>
        <taxon>Dinosauria</taxon>
        <taxon>Saurischia</taxon>
        <taxon>Theropoda</taxon>
        <taxon>Coelurosauria</taxon>
        <taxon>Aves</taxon>
        <taxon>Neognathae</taxon>
        <taxon>Neoaves</taxon>
        <taxon>Columbimorphae</taxon>
        <taxon>Columbiformes</taxon>
        <taxon>Columbidae</taxon>
        <taxon>Columbina</taxon>
    </lineage>
</organism>
<feature type="non-terminal residue" evidence="4">
    <location>
        <position position="68"/>
    </location>
</feature>
<comment type="caution">
    <text evidence="4">The sequence shown here is derived from an EMBL/GenBank/DDBJ whole genome shotgun (WGS) entry which is preliminary data.</text>
</comment>
<gene>
    <name evidence="4" type="primary">Nrep</name>
    <name evidence="4" type="ORF">COLPIC_R09122</name>
</gene>
<dbReference type="InterPro" id="IPR024417">
    <property type="entry name" value="Neuronal_3.1"/>
</dbReference>
<evidence type="ECO:0000256" key="1">
    <source>
        <dbReference type="ARBA" id="ARBA00022173"/>
    </source>
</evidence>
<reference evidence="4 5" key="1">
    <citation type="submission" date="2019-09" db="EMBL/GenBank/DDBJ databases">
        <title>Bird 10,000 Genomes (B10K) Project - Family phase.</title>
        <authorList>
            <person name="Zhang G."/>
        </authorList>
    </citation>
    <scope>NUCLEOTIDE SEQUENCE [LARGE SCALE GENOMIC DNA]</scope>
    <source>
        <strain evidence="4">B10K-DU-021-26</strain>
        <tissue evidence="4">Mixed tissue sample</tissue>
    </source>
</reference>
<evidence type="ECO:0000256" key="3">
    <source>
        <dbReference type="ARBA" id="ARBA00033348"/>
    </source>
</evidence>
<keyword evidence="5" id="KW-1185">Reference proteome</keyword>
<accession>A0A7K4RN14</accession>
<dbReference type="PANTHER" id="PTHR17102">
    <property type="entry name" value="NEURONAL REGENERATION-RELATED PROTEIN"/>
    <property type="match status" value="1"/>
</dbReference>
<protein>
    <recommendedName>
        <fullName evidence="1">Neuronal regeneration-related protein</fullName>
    </recommendedName>
    <alternativeName>
        <fullName evidence="2">Neuronal protein 3.1</fullName>
    </alternativeName>
    <alternativeName>
        <fullName evidence="3">Protein p311</fullName>
    </alternativeName>
</protein>
<dbReference type="Pfam" id="PF11092">
    <property type="entry name" value="Alveol-reg_P311"/>
    <property type="match status" value="1"/>
</dbReference>
<proteinExistence type="predicted"/>
<dbReference type="OrthoDB" id="9383199at2759"/>